<dbReference type="Pfam" id="PF13715">
    <property type="entry name" value="CarbopepD_reg_2"/>
    <property type="match status" value="1"/>
</dbReference>
<protein>
    <submittedName>
        <fullName evidence="17">TonB-dependent receptor</fullName>
    </submittedName>
</protein>
<dbReference type="GO" id="GO:0009279">
    <property type="term" value="C:cell outer membrane"/>
    <property type="evidence" value="ECO:0007669"/>
    <property type="project" value="UniProtKB-SubCell"/>
</dbReference>
<dbReference type="PANTHER" id="PTHR32552">
    <property type="entry name" value="FERRICHROME IRON RECEPTOR-RELATED"/>
    <property type="match status" value="1"/>
</dbReference>
<evidence type="ECO:0000256" key="7">
    <source>
        <dbReference type="ARBA" id="ARBA00023004"/>
    </source>
</evidence>
<evidence type="ECO:0000256" key="8">
    <source>
        <dbReference type="ARBA" id="ARBA00023065"/>
    </source>
</evidence>
<keyword evidence="17" id="KW-0675">Receptor</keyword>
<dbReference type="EMBL" id="AJYA01000002">
    <property type="protein sequence ID" value="EIM78796.1"/>
    <property type="molecule type" value="Genomic_DNA"/>
</dbReference>
<reference evidence="17 18" key="1">
    <citation type="submission" date="2012-05" db="EMBL/GenBank/DDBJ databases">
        <title>Genome sequence of Nitritalea halalkaliphila LW7.</title>
        <authorList>
            <person name="Jangir P.K."/>
            <person name="Singh A."/>
            <person name="Shivaji S."/>
            <person name="Sharma R."/>
        </authorList>
    </citation>
    <scope>NUCLEOTIDE SEQUENCE [LARGE SCALE GENOMIC DNA]</scope>
    <source>
        <strain evidence="17 18">LW7</strain>
    </source>
</reference>
<keyword evidence="10 12" id="KW-0472">Membrane</keyword>
<evidence type="ECO:0000256" key="5">
    <source>
        <dbReference type="ARBA" id="ARBA00022692"/>
    </source>
</evidence>
<keyword evidence="11 12" id="KW-0998">Cell outer membrane</keyword>
<dbReference type="InterPro" id="IPR037066">
    <property type="entry name" value="Plug_dom_sf"/>
</dbReference>
<comment type="subcellular location">
    <subcellularLocation>
        <location evidence="1 12">Cell outer membrane</location>
        <topology evidence="1 12">Multi-pass membrane protein</topology>
    </subcellularLocation>
</comment>
<dbReference type="InterPro" id="IPR039426">
    <property type="entry name" value="TonB-dep_rcpt-like"/>
</dbReference>
<accession>I5CAE4</accession>
<comment type="caution">
    <text evidence="17">The sequence shown here is derived from an EMBL/GenBank/DDBJ whole genome shotgun (WGS) entry which is preliminary data.</text>
</comment>
<gene>
    <name evidence="17" type="ORF">A3SI_02056</name>
</gene>
<evidence type="ECO:0000256" key="2">
    <source>
        <dbReference type="ARBA" id="ARBA00022448"/>
    </source>
</evidence>
<dbReference type="GO" id="GO:0015344">
    <property type="term" value="F:siderophore uptake transmembrane transporter activity"/>
    <property type="evidence" value="ECO:0007669"/>
    <property type="project" value="TreeGrafter"/>
</dbReference>
<dbReference type="InterPro" id="IPR000531">
    <property type="entry name" value="Beta-barrel_TonB"/>
</dbReference>
<dbReference type="Gene3D" id="2.40.170.20">
    <property type="entry name" value="TonB-dependent receptor, beta-barrel domain"/>
    <property type="match status" value="1"/>
</dbReference>
<evidence type="ECO:0000256" key="9">
    <source>
        <dbReference type="ARBA" id="ARBA00023077"/>
    </source>
</evidence>
<dbReference type="Gene3D" id="2.60.40.1120">
    <property type="entry name" value="Carboxypeptidase-like, regulatory domain"/>
    <property type="match status" value="1"/>
</dbReference>
<evidence type="ECO:0000256" key="10">
    <source>
        <dbReference type="ARBA" id="ARBA00023136"/>
    </source>
</evidence>
<evidence type="ECO:0000256" key="11">
    <source>
        <dbReference type="ARBA" id="ARBA00023237"/>
    </source>
</evidence>
<keyword evidence="3 12" id="KW-1134">Transmembrane beta strand</keyword>
<dbReference type="STRING" id="1189621.A3SI_02056"/>
<dbReference type="OrthoDB" id="9761152at2"/>
<feature type="chain" id="PRO_5003700397" evidence="14">
    <location>
        <begin position="21"/>
        <end position="800"/>
    </location>
</feature>
<evidence type="ECO:0000256" key="4">
    <source>
        <dbReference type="ARBA" id="ARBA00022496"/>
    </source>
</evidence>
<dbReference type="AlphaFoldDB" id="I5CAE4"/>
<evidence type="ECO:0000313" key="18">
    <source>
        <dbReference type="Proteomes" id="UP000005551"/>
    </source>
</evidence>
<keyword evidence="8" id="KW-0406">Ion transport</keyword>
<evidence type="ECO:0000256" key="1">
    <source>
        <dbReference type="ARBA" id="ARBA00004571"/>
    </source>
</evidence>
<dbReference type="SUPFAM" id="SSF49464">
    <property type="entry name" value="Carboxypeptidase regulatory domain-like"/>
    <property type="match status" value="1"/>
</dbReference>
<evidence type="ECO:0000259" key="15">
    <source>
        <dbReference type="Pfam" id="PF00593"/>
    </source>
</evidence>
<keyword evidence="7" id="KW-0408">Iron</keyword>
<evidence type="ECO:0000313" key="17">
    <source>
        <dbReference type="EMBL" id="EIM78796.1"/>
    </source>
</evidence>
<keyword evidence="5 12" id="KW-0812">Transmembrane</keyword>
<feature type="signal peptide" evidence="14">
    <location>
        <begin position="1"/>
        <end position="20"/>
    </location>
</feature>
<evidence type="ECO:0000256" key="6">
    <source>
        <dbReference type="ARBA" id="ARBA00022729"/>
    </source>
</evidence>
<keyword evidence="18" id="KW-1185">Reference proteome</keyword>
<evidence type="ECO:0000256" key="13">
    <source>
        <dbReference type="RuleBase" id="RU003357"/>
    </source>
</evidence>
<comment type="similarity">
    <text evidence="12 13">Belongs to the TonB-dependent receptor family.</text>
</comment>
<dbReference type="Pfam" id="PF00593">
    <property type="entry name" value="TonB_dep_Rec_b-barrel"/>
    <property type="match status" value="1"/>
</dbReference>
<keyword evidence="4" id="KW-0410">Iron transport</keyword>
<evidence type="ECO:0000259" key="16">
    <source>
        <dbReference type="Pfam" id="PF07715"/>
    </source>
</evidence>
<dbReference type="Pfam" id="PF07715">
    <property type="entry name" value="Plug"/>
    <property type="match status" value="1"/>
</dbReference>
<dbReference type="Gene3D" id="2.170.130.10">
    <property type="entry name" value="TonB-dependent receptor, plug domain"/>
    <property type="match status" value="1"/>
</dbReference>
<dbReference type="InterPro" id="IPR012910">
    <property type="entry name" value="Plug_dom"/>
</dbReference>
<name>I5CAE4_9BACT</name>
<dbReference type="InterPro" id="IPR008969">
    <property type="entry name" value="CarboxyPept-like_regulatory"/>
</dbReference>
<evidence type="ECO:0000256" key="3">
    <source>
        <dbReference type="ARBA" id="ARBA00022452"/>
    </source>
</evidence>
<feature type="domain" description="TonB-dependent receptor-like beta-barrel" evidence="15">
    <location>
        <begin position="331"/>
        <end position="752"/>
    </location>
</feature>
<dbReference type="Proteomes" id="UP000005551">
    <property type="component" value="Unassembled WGS sequence"/>
</dbReference>
<keyword evidence="2 12" id="KW-0813">Transport</keyword>
<evidence type="ECO:0000256" key="12">
    <source>
        <dbReference type="PROSITE-ProRule" id="PRU01360"/>
    </source>
</evidence>
<keyword evidence="9 13" id="KW-0798">TonB box</keyword>
<dbReference type="PANTHER" id="PTHR32552:SF68">
    <property type="entry name" value="FERRICHROME OUTER MEMBRANE TRANSPORTER_PHAGE RECEPTOR"/>
    <property type="match status" value="1"/>
</dbReference>
<dbReference type="PATRIC" id="fig|1189621.3.peg.432"/>
<dbReference type="InterPro" id="IPR036942">
    <property type="entry name" value="Beta-barrel_TonB_sf"/>
</dbReference>
<organism evidence="17 18">
    <name type="scientific">Nitritalea halalkaliphila LW7</name>
    <dbReference type="NCBI Taxonomy" id="1189621"/>
    <lineage>
        <taxon>Bacteria</taxon>
        <taxon>Pseudomonadati</taxon>
        <taxon>Bacteroidota</taxon>
        <taxon>Cytophagia</taxon>
        <taxon>Cytophagales</taxon>
        <taxon>Cyclobacteriaceae</taxon>
        <taxon>Nitritalea</taxon>
    </lineage>
</organism>
<keyword evidence="6 14" id="KW-0732">Signal</keyword>
<dbReference type="RefSeq" id="WP_009053345.1">
    <property type="nucleotide sequence ID" value="NZ_AJYA01000002.1"/>
</dbReference>
<dbReference type="PROSITE" id="PS52016">
    <property type="entry name" value="TONB_DEPENDENT_REC_3"/>
    <property type="match status" value="1"/>
</dbReference>
<proteinExistence type="inferred from homology"/>
<sequence length="800" mass="90085">MKKYVLCCLLGLFQWTSAWAQHSLQGTVYDGAGQPLAGASLMVLGEAPKGQISDAEGQFRFQALAEGKIQLQVSFIGFKTQRIEVQLPRTSPLTITLEEQTFTTEAFVVYGTRASELVPTTFQNIDKQELGKLNLGQDLPMLLNYTPSVVTFSDAGAGIGYTGLRIRGSDQTRINVTLNGIPLNDAESHGVFWVNMPDFASSVESIQIQRGVGTSTNGAATFGASLNIQTDVLEEEAYAEVDNGVGSFGTLRHTVKAGTGLLADRWAMDMRLSRLTSDGYIDRASSDMRAFFVSGGYYGEKHMLKVNIFSGQQETYQAWEGVPEHLLATQRTFNPYTYDNQVDNYQQDHYQLIYTGQLAPNWNAHAALHYTYGRGYFEQFRPNDRLRNYGLPALQIGGQSIERMDIIRRRWLDNDFYGAVYSINYVSDDGRLDAIVGGGANRYVGDHFGELIWMQFAADNAIRDRYYDNVATKDDVNVYSKFTYEWLPRLHVFGDLQWRGIGYTFEGINNDLRDVSGEVQFSFWNPKAGFTYLLSDKASVYASYAVANREPVRRDFTDSPIVDRAPRPERMQNVEAGIRAKSGRWNYEATLYLMDYRDQLVLTGQVNDVGAYVRDNVDNSYRAGIELMGGYALSSKWRVGGNAAFSRNKIREFTAFIDDFSGEAFRQEEQTFTHTTLAFSPDVVAAGHIDFEPVKGLELNLFQKYVGSQFLDNTMNADRMLAAFWTTDVRASYRFKTGVLPEVTATLMVYNVFNRLYEPNGYTFSYFLPDEGPSGRTLVTENFFYPMAGTNFLASLKVRF</sequence>
<feature type="domain" description="TonB-dependent receptor plug" evidence="16">
    <location>
        <begin position="118"/>
        <end position="223"/>
    </location>
</feature>
<evidence type="ECO:0000256" key="14">
    <source>
        <dbReference type="SAM" id="SignalP"/>
    </source>
</evidence>
<dbReference type="SUPFAM" id="SSF56935">
    <property type="entry name" value="Porins"/>
    <property type="match status" value="1"/>
</dbReference>